<keyword evidence="2" id="KW-1185">Reference proteome</keyword>
<accession>A0A109JHR6</accession>
<evidence type="ECO:0000313" key="2">
    <source>
        <dbReference type="Proteomes" id="UP000057737"/>
    </source>
</evidence>
<organism evidence="1 2">
    <name type="scientific">Bradyrhizobium macuxiense</name>
    <dbReference type="NCBI Taxonomy" id="1755647"/>
    <lineage>
        <taxon>Bacteria</taxon>
        <taxon>Pseudomonadati</taxon>
        <taxon>Pseudomonadota</taxon>
        <taxon>Alphaproteobacteria</taxon>
        <taxon>Hyphomicrobiales</taxon>
        <taxon>Nitrobacteraceae</taxon>
        <taxon>Bradyrhizobium</taxon>
    </lineage>
</organism>
<comment type="caution">
    <text evidence="1">The sequence shown here is derived from an EMBL/GenBank/DDBJ whole genome shotgun (WGS) entry which is preliminary data.</text>
</comment>
<proteinExistence type="predicted"/>
<gene>
    <name evidence="1" type="ORF">AS156_16550</name>
</gene>
<sequence>MTEATVRIRSRFYVIDFERGTYHRARPRADVGNYPGHYREAAAELLTCSYWRDDMTEAQNAAAHAFADGGTSGDNIRVIITGLRILKERSYLKAVADGDDELVAELDAHDRAIG</sequence>
<dbReference type="EMBL" id="LNCU01000103">
    <property type="protein sequence ID" value="KWV49075.1"/>
    <property type="molecule type" value="Genomic_DNA"/>
</dbReference>
<dbReference type="RefSeq" id="WP_066512773.1">
    <property type="nucleotide sequence ID" value="NZ_LNCU01000103.1"/>
</dbReference>
<dbReference type="AlphaFoldDB" id="A0A109JHR6"/>
<protein>
    <submittedName>
        <fullName evidence="1">Uncharacterized protein</fullName>
    </submittedName>
</protein>
<evidence type="ECO:0000313" key="1">
    <source>
        <dbReference type="EMBL" id="KWV49075.1"/>
    </source>
</evidence>
<dbReference type="Proteomes" id="UP000057737">
    <property type="component" value="Unassembled WGS sequence"/>
</dbReference>
<reference evidence="1 2" key="1">
    <citation type="submission" date="2015-11" db="EMBL/GenBank/DDBJ databases">
        <title>Draft Genome Sequence of the Strain BR 10303 (Bradyrhizobium sp.) isolated from nodules of Centrolobium paraense.</title>
        <authorList>
            <person name="Zelli J.E."/>
            <person name="Simoes-Araujo J.L."/>
            <person name="Barauna A.C."/>
            <person name="Silva K."/>
        </authorList>
    </citation>
    <scope>NUCLEOTIDE SEQUENCE [LARGE SCALE GENOMIC DNA]</scope>
    <source>
        <strain evidence="1 2">BR 10303</strain>
    </source>
</reference>
<name>A0A109JHR6_9BRAD</name>